<dbReference type="WBParaSite" id="MBELARI_LOCUS6237">
    <property type="protein sequence ID" value="MBELARI_LOCUS6237"/>
    <property type="gene ID" value="MBELARI_LOCUS6237"/>
</dbReference>
<evidence type="ECO:0000313" key="2">
    <source>
        <dbReference type="Proteomes" id="UP000887575"/>
    </source>
</evidence>
<sequence>MRLSCGKIVQFLATFFTLMALTEGMAIFSDWPNRADQSDYPAAGRVARTSRTSRANPPSLNVYCLLHMEICNRAGMHSKRSIDTIF</sequence>
<name>A0AAF3FH95_9BILA</name>
<organism evidence="2 3">
    <name type="scientific">Mesorhabditis belari</name>
    <dbReference type="NCBI Taxonomy" id="2138241"/>
    <lineage>
        <taxon>Eukaryota</taxon>
        <taxon>Metazoa</taxon>
        <taxon>Ecdysozoa</taxon>
        <taxon>Nematoda</taxon>
        <taxon>Chromadorea</taxon>
        <taxon>Rhabditida</taxon>
        <taxon>Rhabditina</taxon>
        <taxon>Rhabditomorpha</taxon>
        <taxon>Rhabditoidea</taxon>
        <taxon>Rhabditidae</taxon>
        <taxon>Mesorhabditinae</taxon>
        <taxon>Mesorhabditis</taxon>
    </lineage>
</organism>
<feature type="chain" id="PRO_5042160038" description="Secreted protein" evidence="1">
    <location>
        <begin position="25"/>
        <end position="86"/>
    </location>
</feature>
<dbReference type="AlphaFoldDB" id="A0AAF3FH95"/>
<dbReference type="Proteomes" id="UP000887575">
    <property type="component" value="Unassembled WGS sequence"/>
</dbReference>
<keyword evidence="2" id="KW-1185">Reference proteome</keyword>
<protein>
    <recommendedName>
        <fullName evidence="4">Secreted protein</fullName>
    </recommendedName>
</protein>
<feature type="signal peptide" evidence="1">
    <location>
        <begin position="1"/>
        <end position="24"/>
    </location>
</feature>
<keyword evidence="1" id="KW-0732">Signal</keyword>
<accession>A0AAF3FH95</accession>
<evidence type="ECO:0000256" key="1">
    <source>
        <dbReference type="SAM" id="SignalP"/>
    </source>
</evidence>
<reference evidence="3" key="1">
    <citation type="submission" date="2024-02" db="UniProtKB">
        <authorList>
            <consortium name="WormBaseParasite"/>
        </authorList>
    </citation>
    <scope>IDENTIFICATION</scope>
</reference>
<evidence type="ECO:0000313" key="3">
    <source>
        <dbReference type="WBParaSite" id="MBELARI_LOCUS6237"/>
    </source>
</evidence>
<evidence type="ECO:0008006" key="4">
    <source>
        <dbReference type="Google" id="ProtNLM"/>
    </source>
</evidence>
<proteinExistence type="predicted"/>